<dbReference type="EMBL" id="HBIP01014191">
    <property type="protein sequence ID" value="CAE0493130.1"/>
    <property type="molecule type" value="Transcribed_RNA"/>
</dbReference>
<feature type="compositionally biased region" description="Polar residues" evidence="1">
    <location>
        <begin position="384"/>
        <end position="394"/>
    </location>
</feature>
<feature type="compositionally biased region" description="Pro residues" evidence="1">
    <location>
        <begin position="709"/>
        <end position="720"/>
    </location>
</feature>
<protein>
    <submittedName>
        <fullName evidence="2">Uncharacterized protein</fullName>
    </submittedName>
</protein>
<feature type="compositionally biased region" description="Polar residues" evidence="1">
    <location>
        <begin position="465"/>
        <end position="476"/>
    </location>
</feature>
<proteinExistence type="predicted"/>
<feature type="compositionally biased region" description="Gly residues" evidence="1">
    <location>
        <begin position="532"/>
        <end position="541"/>
    </location>
</feature>
<gene>
    <name evidence="2" type="ORF">DTER00134_LOCUS8203</name>
</gene>
<feature type="compositionally biased region" description="Low complexity" evidence="1">
    <location>
        <begin position="62"/>
        <end position="89"/>
    </location>
</feature>
<feature type="compositionally biased region" description="Polar residues" evidence="1">
    <location>
        <begin position="418"/>
        <end position="429"/>
    </location>
</feature>
<feature type="compositionally biased region" description="Low complexity" evidence="1">
    <location>
        <begin position="504"/>
        <end position="531"/>
    </location>
</feature>
<sequence length="891" mass="91273">MGDALRHASPKPKKKKQRPPWVDNSIPCLPPFGGEPFTSDPGPIGFDSQDVAGTPGDEAAEGDANAAAPATPLAAPHPSSSPVSSKQKQPPSPSRIPRHPDKAPLSTGGTDRSVSRIPHLTPSDAAQASSSPPRQRKHWGAPVAAEVVAPLAAAGVPVQPPQLRRGSPVRPASDAPLPEAPPSSSVPSTPQQQQQQQQPGSSSAHPSPISALRASAMESLKEGRHRAIQSRSPMHANMPPAAAPGRRSLSVEELPRPGSWDEADPKPVPKRSSYTQLPHPLPPSSLEVIPDSPVHASPRTAAHPHSTSQPITEAEGGDAKPPLALGRAVATSVDGAAAAFGGPAAEEAQGVGGAQQGGARKEGYLRKLSALKRTVAPALGLSPPHSQGSSSQAAVKQARPQLPPVLEPAANAHGSGAGAQQQEQPSSPSGRLHITMPRPVSEPAPAALEARQGGPLESRPRRVSDQGSPTKAQQAPNGIEGGPFGWRGQHDGAGPGFAGGGGPASDRAVPPAAAAAAARPPAGAAGAEGAAAAGGGGGGRTGRARWQVAPETRQAAWRWEGDASALARSSSSPFPDACKLESGAPTPPPHKPPTSSPTQPVPVPSNGKASPQQGSCSLPPASPLLANSPSRPAARPSSPSPHSSLQRPPTTHQEISAAAASAAAHGYTPAPLTGSAAPAHAPIPRRISAPGLGPMTVAPPNNASRKPPPHTPYPHNPLPPASDAWLPPSAFTDHGRPPTHPQAPWSLPPYPPGAPSVPASFTHSNTGHDYSSLPPRVYHHQPNATVPRSMVGSHHPPLHNAPLYNGYPSGYLTTQPSIPMSISSSPAATPPWMTLRDPSANANGNYNHKHYYGGLDAALIALQQQQQQQHAQYGARRTTINGHAQVRTSSH</sequence>
<feature type="compositionally biased region" description="Low complexity" evidence="1">
    <location>
        <begin position="171"/>
        <end position="208"/>
    </location>
</feature>
<feature type="compositionally biased region" description="Pro residues" evidence="1">
    <location>
        <begin position="585"/>
        <end position="603"/>
    </location>
</feature>
<name>A0A7S3QUN8_DUNTE</name>
<feature type="compositionally biased region" description="Low complexity" evidence="1">
    <location>
        <begin position="675"/>
        <end position="690"/>
    </location>
</feature>
<feature type="compositionally biased region" description="Low complexity" evidence="1">
    <location>
        <begin position="233"/>
        <end position="244"/>
    </location>
</feature>
<organism evidence="2">
    <name type="scientific">Dunaliella tertiolecta</name>
    <name type="common">Green alga</name>
    <dbReference type="NCBI Taxonomy" id="3047"/>
    <lineage>
        <taxon>Eukaryota</taxon>
        <taxon>Viridiplantae</taxon>
        <taxon>Chlorophyta</taxon>
        <taxon>core chlorophytes</taxon>
        <taxon>Chlorophyceae</taxon>
        <taxon>CS clade</taxon>
        <taxon>Chlamydomonadales</taxon>
        <taxon>Dunaliellaceae</taxon>
        <taxon>Dunaliella</taxon>
    </lineage>
</organism>
<feature type="compositionally biased region" description="Low complexity" evidence="1">
    <location>
        <begin position="122"/>
        <end position="133"/>
    </location>
</feature>
<feature type="compositionally biased region" description="Pro residues" evidence="1">
    <location>
        <begin position="738"/>
        <end position="755"/>
    </location>
</feature>
<accession>A0A7S3QUN8</accession>
<evidence type="ECO:0000313" key="2">
    <source>
        <dbReference type="EMBL" id="CAE0493130.1"/>
    </source>
</evidence>
<evidence type="ECO:0000256" key="1">
    <source>
        <dbReference type="SAM" id="MobiDB-lite"/>
    </source>
</evidence>
<feature type="compositionally biased region" description="Gly residues" evidence="1">
    <location>
        <begin position="479"/>
        <end position="503"/>
    </location>
</feature>
<feature type="region of interest" description="Disordered" evidence="1">
    <location>
        <begin position="157"/>
        <end position="323"/>
    </location>
</feature>
<feature type="region of interest" description="Disordered" evidence="1">
    <location>
        <begin position="1"/>
        <end position="142"/>
    </location>
</feature>
<feature type="compositionally biased region" description="Basic residues" evidence="1">
    <location>
        <begin position="8"/>
        <end position="18"/>
    </location>
</feature>
<feature type="region of interest" description="Disordered" evidence="1">
    <location>
        <begin position="376"/>
        <end position="773"/>
    </location>
</feature>
<dbReference type="AlphaFoldDB" id="A0A7S3QUN8"/>
<feature type="compositionally biased region" description="Low complexity" evidence="1">
    <location>
        <begin position="615"/>
        <end position="649"/>
    </location>
</feature>
<reference evidence="2" key="1">
    <citation type="submission" date="2021-01" db="EMBL/GenBank/DDBJ databases">
        <authorList>
            <person name="Corre E."/>
            <person name="Pelletier E."/>
            <person name="Niang G."/>
            <person name="Scheremetjew M."/>
            <person name="Finn R."/>
            <person name="Kale V."/>
            <person name="Holt S."/>
            <person name="Cochrane G."/>
            <person name="Meng A."/>
            <person name="Brown T."/>
            <person name="Cohen L."/>
        </authorList>
    </citation>
    <scope>NUCLEOTIDE SEQUENCE</scope>
    <source>
        <strain evidence="2">CCMP1320</strain>
    </source>
</reference>